<organism evidence="7 8">
    <name type="scientific">Penicillium salamii</name>
    <dbReference type="NCBI Taxonomy" id="1612424"/>
    <lineage>
        <taxon>Eukaryota</taxon>
        <taxon>Fungi</taxon>
        <taxon>Dikarya</taxon>
        <taxon>Ascomycota</taxon>
        <taxon>Pezizomycotina</taxon>
        <taxon>Eurotiomycetes</taxon>
        <taxon>Eurotiomycetidae</taxon>
        <taxon>Eurotiales</taxon>
        <taxon>Aspergillaceae</taxon>
        <taxon>Penicillium</taxon>
    </lineage>
</organism>
<dbReference type="PANTHER" id="PTHR47657:SF10">
    <property type="entry name" value="ZN(II)2CYS6 TRANSCRIPTION FACTOR (EUROFUNG)"/>
    <property type="match status" value="1"/>
</dbReference>
<keyword evidence="8" id="KW-1185">Reference proteome</keyword>
<evidence type="ECO:0000256" key="4">
    <source>
        <dbReference type="ARBA" id="ARBA00023242"/>
    </source>
</evidence>
<evidence type="ECO:0000256" key="2">
    <source>
        <dbReference type="ARBA" id="ARBA00023125"/>
    </source>
</evidence>
<keyword evidence="4" id="KW-0539">Nucleus</keyword>
<keyword evidence="2" id="KW-0238">DNA-binding</keyword>
<dbReference type="SUPFAM" id="SSF57701">
    <property type="entry name" value="Zn2/Cys6 DNA-binding domain"/>
    <property type="match status" value="1"/>
</dbReference>
<dbReference type="OrthoDB" id="2116389at2759"/>
<evidence type="ECO:0000313" key="7">
    <source>
        <dbReference type="EMBL" id="CAG8417712.1"/>
    </source>
</evidence>
<dbReference type="PROSITE" id="PS00463">
    <property type="entry name" value="ZN2_CY6_FUNGAL_1"/>
    <property type="match status" value="1"/>
</dbReference>
<accession>A0A9W4JT38</accession>
<dbReference type="PROSITE" id="PS50048">
    <property type="entry name" value="ZN2_CY6_FUNGAL_2"/>
    <property type="match status" value="1"/>
</dbReference>
<dbReference type="GO" id="GO:0003677">
    <property type="term" value="F:DNA binding"/>
    <property type="evidence" value="ECO:0007669"/>
    <property type="project" value="UniProtKB-KW"/>
</dbReference>
<dbReference type="GO" id="GO:0000981">
    <property type="term" value="F:DNA-binding transcription factor activity, RNA polymerase II-specific"/>
    <property type="evidence" value="ECO:0007669"/>
    <property type="project" value="InterPro"/>
</dbReference>
<evidence type="ECO:0000256" key="3">
    <source>
        <dbReference type="ARBA" id="ARBA00023163"/>
    </source>
</evidence>
<dbReference type="Pfam" id="PF00172">
    <property type="entry name" value="Zn_clus"/>
    <property type="match status" value="1"/>
</dbReference>
<name>A0A9W4JT38_9EURO</name>
<evidence type="ECO:0000256" key="5">
    <source>
        <dbReference type="SAM" id="MobiDB-lite"/>
    </source>
</evidence>
<dbReference type="GO" id="GO:0008270">
    <property type="term" value="F:zinc ion binding"/>
    <property type="evidence" value="ECO:0007669"/>
    <property type="project" value="InterPro"/>
</dbReference>
<dbReference type="EMBL" id="CAJVPG010000434">
    <property type="protein sequence ID" value="CAG8417712.1"/>
    <property type="molecule type" value="Genomic_DNA"/>
</dbReference>
<feature type="region of interest" description="Disordered" evidence="5">
    <location>
        <begin position="62"/>
        <end position="98"/>
    </location>
</feature>
<dbReference type="AlphaFoldDB" id="A0A9W4JT38"/>
<keyword evidence="3" id="KW-0804">Transcription</keyword>
<dbReference type="InterPro" id="IPR036864">
    <property type="entry name" value="Zn2-C6_fun-type_DNA-bd_sf"/>
</dbReference>
<dbReference type="Gene3D" id="4.10.240.10">
    <property type="entry name" value="Zn(2)-C6 fungal-type DNA-binding domain"/>
    <property type="match status" value="1"/>
</dbReference>
<proteinExistence type="predicted"/>
<feature type="compositionally biased region" description="Polar residues" evidence="5">
    <location>
        <begin position="368"/>
        <end position="380"/>
    </location>
</feature>
<reference evidence="7" key="1">
    <citation type="submission" date="2021-07" db="EMBL/GenBank/DDBJ databases">
        <authorList>
            <person name="Branca A.L. A."/>
        </authorList>
    </citation>
    <scope>NUCLEOTIDE SEQUENCE</scope>
</reference>
<dbReference type="InterPro" id="IPR052400">
    <property type="entry name" value="Zn2-C6_fungal_TF"/>
</dbReference>
<feature type="compositionally biased region" description="Basic residues" evidence="5">
    <location>
        <begin position="65"/>
        <end position="74"/>
    </location>
</feature>
<dbReference type="Proteomes" id="UP001152649">
    <property type="component" value="Unassembled WGS sequence"/>
</dbReference>
<dbReference type="SMART" id="SM00066">
    <property type="entry name" value="GAL4"/>
    <property type="match status" value="1"/>
</dbReference>
<dbReference type="InterPro" id="IPR001138">
    <property type="entry name" value="Zn2Cys6_DnaBD"/>
</dbReference>
<keyword evidence="1" id="KW-0805">Transcription regulation</keyword>
<dbReference type="PANTHER" id="PTHR47657">
    <property type="entry name" value="STEROL REGULATORY ELEMENT-BINDING PROTEIN ECM22"/>
    <property type="match status" value="1"/>
</dbReference>
<dbReference type="Pfam" id="PF11951">
    <property type="entry name" value="Fungal_trans_2"/>
    <property type="match status" value="1"/>
</dbReference>
<gene>
    <name evidence="7" type="ORF">PSALAMII_LOCUS9509</name>
</gene>
<feature type="region of interest" description="Disordered" evidence="5">
    <location>
        <begin position="359"/>
        <end position="380"/>
    </location>
</feature>
<dbReference type="InterPro" id="IPR021858">
    <property type="entry name" value="Fun_TF"/>
</dbReference>
<evidence type="ECO:0000256" key="1">
    <source>
        <dbReference type="ARBA" id="ARBA00023015"/>
    </source>
</evidence>
<sequence length="527" mass="58209">MAECVVSTPTTDEQRVMRRHRARHTKSRNGCNNCKSRHVKCDELQPACGTCASRGEPCSYPRPRAPVKKLRRSRIPLPGDERPGDDDGSPVPGSLASSDGCPQFSAIKLGVANTTFPASLGDQPHEQGSLAMDDLKLLQYYHLHTASGMSLHPRRVMVWQRIIPELAVKNRYLMHLVLALAGIHMITNQAKSGSTGVSEESDTVDLATVEEHHQSGLEGFREEVSCISSTNAGNVLAGSLLLVGYAFASLKVQKLNSITDGPEEIQWAARNSSTFEILRLSWLYLNRGISSVIFDKWNVLKASRLRQMVVFPHSEEFWNDFEFDAPSSRISRCSSRLLKFAEGAGQAVADMKVSLDALDSPKDDLSNRSDTPNSQPSPSMTSDWLLDAHLEALGTLDRSYSRIIAVLQCAATDDPVDAEIQMDFEEAAVLSWPVLLPSPFLLSLQESEHNFLHGHSLVLLAHFYLINTLVDSWFLRGSFEREVLKLNALVGTLNDSSLSRFMIWPTEVVAMSPNLPSRNSIIGDVVS</sequence>
<feature type="domain" description="Zn(2)-C6 fungal-type" evidence="6">
    <location>
        <begin position="30"/>
        <end position="60"/>
    </location>
</feature>
<evidence type="ECO:0000313" key="8">
    <source>
        <dbReference type="Proteomes" id="UP001152649"/>
    </source>
</evidence>
<evidence type="ECO:0000259" key="6">
    <source>
        <dbReference type="PROSITE" id="PS50048"/>
    </source>
</evidence>
<dbReference type="CDD" id="cd00067">
    <property type="entry name" value="GAL4"/>
    <property type="match status" value="1"/>
</dbReference>
<protein>
    <recommendedName>
        <fullName evidence="6">Zn(2)-C6 fungal-type domain-containing protein</fullName>
    </recommendedName>
</protein>
<comment type="caution">
    <text evidence="7">The sequence shown here is derived from an EMBL/GenBank/DDBJ whole genome shotgun (WGS) entry which is preliminary data.</text>
</comment>